<dbReference type="Gene3D" id="1.10.630.10">
    <property type="entry name" value="Cytochrome P450"/>
    <property type="match status" value="1"/>
</dbReference>
<proteinExistence type="inferred from homology"/>
<evidence type="ECO:0000313" key="4">
    <source>
        <dbReference type="Proteomes" id="UP001612915"/>
    </source>
</evidence>
<dbReference type="InterPro" id="IPR017972">
    <property type="entry name" value="Cyt_P450_CS"/>
</dbReference>
<accession>A0ABW8AJ35</accession>
<dbReference type="CDD" id="cd20625">
    <property type="entry name" value="CYP164-like"/>
    <property type="match status" value="1"/>
</dbReference>
<keyword evidence="4" id="KW-1185">Reference proteome</keyword>
<dbReference type="InterPro" id="IPR036396">
    <property type="entry name" value="Cyt_P450_sf"/>
</dbReference>
<dbReference type="PRINTS" id="PR00359">
    <property type="entry name" value="BP450"/>
</dbReference>
<keyword evidence="2" id="KW-0349">Heme</keyword>
<sequence>MPATRSRVKWLVRHGIIRGVLHYAAWRGEVIARLSADERARKNPYRIYAWCREQGPVWQGRLAKVAPHHASVSAILRSDAFKVGLDVEAVPRLMRGALMRSDGRIIGPIDPPSLLALNPPDHTRYRKLVAKVFTPRAIAALEPRVQAVADELLDDLETRAAAGETVDIAVEYAGLLPVTVIAEILGVPASARDDFLRWGHAAAPSLDIGLSYRDWVACEQGIYDFNEWMYAHIERLRRDPGEDLLSQLIAVEDDQGRLTDLELVATAGLLMAAGFETTVNLLGSGTKVLLENPDQLAVLREDPTLWANAVDELLRYESPVQQTARLAAVDTEIAGVKIAKGTFVNVMIAAANRDGGVFEDPERFDVARPNARDHLAFSAGVHYCIGASLARTEGRIGLQTLFDRFPDLELAGEPVLRPTRTLRGYDHLPVVLTPRKLAA</sequence>
<dbReference type="PROSITE" id="PS00086">
    <property type="entry name" value="CYTOCHROME_P450"/>
    <property type="match status" value="1"/>
</dbReference>
<protein>
    <submittedName>
        <fullName evidence="3">Cytochrome P450</fullName>
    </submittedName>
</protein>
<evidence type="ECO:0000313" key="3">
    <source>
        <dbReference type="EMBL" id="MFI7585576.1"/>
    </source>
</evidence>
<keyword evidence="2" id="KW-0408">Iron</keyword>
<dbReference type="PANTHER" id="PTHR46696">
    <property type="entry name" value="P450, PUTATIVE (EUROFUNG)-RELATED"/>
    <property type="match status" value="1"/>
</dbReference>
<dbReference type="Proteomes" id="UP001612915">
    <property type="component" value="Unassembled WGS sequence"/>
</dbReference>
<dbReference type="InterPro" id="IPR002397">
    <property type="entry name" value="Cyt_P450_B"/>
</dbReference>
<keyword evidence="2" id="KW-0479">Metal-binding</keyword>
<evidence type="ECO:0000256" key="2">
    <source>
        <dbReference type="RuleBase" id="RU000461"/>
    </source>
</evidence>
<evidence type="ECO:0000256" key="1">
    <source>
        <dbReference type="ARBA" id="ARBA00010617"/>
    </source>
</evidence>
<organism evidence="3 4">
    <name type="scientific">Spongisporangium articulatum</name>
    <dbReference type="NCBI Taxonomy" id="3362603"/>
    <lineage>
        <taxon>Bacteria</taxon>
        <taxon>Bacillati</taxon>
        <taxon>Actinomycetota</taxon>
        <taxon>Actinomycetes</taxon>
        <taxon>Kineosporiales</taxon>
        <taxon>Kineosporiaceae</taxon>
        <taxon>Spongisporangium</taxon>
    </lineage>
</organism>
<comment type="caution">
    <text evidence="3">The sequence shown here is derived from an EMBL/GenBank/DDBJ whole genome shotgun (WGS) entry which is preliminary data.</text>
</comment>
<dbReference type="RefSeq" id="WP_398273688.1">
    <property type="nucleotide sequence ID" value="NZ_JBITLV010000001.1"/>
</dbReference>
<reference evidence="3 4" key="1">
    <citation type="submission" date="2024-10" db="EMBL/GenBank/DDBJ databases">
        <title>The Natural Products Discovery Center: Release of the First 8490 Sequenced Strains for Exploring Actinobacteria Biosynthetic Diversity.</title>
        <authorList>
            <person name="Kalkreuter E."/>
            <person name="Kautsar S.A."/>
            <person name="Yang D."/>
            <person name="Bader C.D."/>
            <person name="Teijaro C.N."/>
            <person name="Fluegel L."/>
            <person name="Davis C.M."/>
            <person name="Simpson J.R."/>
            <person name="Lauterbach L."/>
            <person name="Steele A.D."/>
            <person name="Gui C."/>
            <person name="Meng S."/>
            <person name="Li G."/>
            <person name="Viehrig K."/>
            <person name="Ye F."/>
            <person name="Su P."/>
            <person name="Kiefer A.F."/>
            <person name="Nichols A."/>
            <person name="Cepeda A.J."/>
            <person name="Yan W."/>
            <person name="Fan B."/>
            <person name="Jiang Y."/>
            <person name="Adhikari A."/>
            <person name="Zheng C.-J."/>
            <person name="Schuster L."/>
            <person name="Cowan T.M."/>
            <person name="Smanski M.J."/>
            <person name="Chevrette M.G."/>
            <person name="De Carvalho L.P.S."/>
            <person name="Shen B."/>
        </authorList>
    </citation>
    <scope>NUCLEOTIDE SEQUENCE [LARGE SCALE GENOMIC DNA]</scope>
    <source>
        <strain evidence="3 4">NPDC049639</strain>
    </source>
</reference>
<dbReference type="Pfam" id="PF00067">
    <property type="entry name" value="p450"/>
    <property type="match status" value="1"/>
</dbReference>
<dbReference type="PANTHER" id="PTHR46696:SF4">
    <property type="entry name" value="BIOTIN BIOSYNTHESIS CYTOCHROME P450"/>
    <property type="match status" value="1"/>
</dbReference>
<dbReference type="InterPro" id="IPR001128">
    <property type="entry name" value="Cyt_P450"/>
</dbReference>
<gene>
    <name evidence="3" type="ORF">ACIB24_00710</name>
</gene>
<name>A0ABW8AJ35_9ACTN</name>
<keyword evidence="2" id="KW-0560">Oxidoreductase</keyword>
<comment type="similarity">
    <text evidence="1 2">Belongs to the cytochrome P450 family.</text>
</comment>
<dbReference type="SUPFAM" id="SSF48264">
    <property type="entry name" value="Cytochrome P450"/>
    <property type="match status" value="1"/>
</dbReference>
<dbReference type="EMBL" id="JBITLV010000001">
    <property type="protein sequence ID" value="MFI7585576.1"/>
    <property type="molecule type" value="Genomic_DNA"/>
</dbReference>
<keyword evidence="2" id="KW-0503">Monooxygenase</keyword>